<evidence type="ECO:0000313" key="17">
    <source>
        <dbReference type="Proteomes" id="UP000011083"/>
    </source>
</evidence>
<keyword evidence="10" id="KW-0727">SH2 domain</keyword>
<evidence type="ECO:0000256" key="7">
    <source>
        <dbReference type="ARBA" id="ARBA00025089"/>
    </source>
</evidence>
<dbReference type="PROSITE" id="PS00108">
    <property type="entry name" value="PROTEIN_KINASE_ST"/>
    <property type="match status" value="1"/>
</dbReference>
<dbReference type="InterPro" id="IPR001245">
    <property type="entry name" value="Ser-Thr/Tyr_kinase_cat_dom"/>
</dbReference>
<evidence type="ECO:0000256" key="12">
    <source>
        <dbReference type="SAM" id="Coils"/>
    </source>
</evidence>
<organism evidence="16 17">
    <name type="scientific">Acanthamoeba castellanii (strain ATCC 30010 / Neff)</name>
    <dbReference type="NCBI Taxonomy" id="1257118"/>
    <lineage>
        <taxon>Eukaryota</taxon>
        <taxon>Amoebozoa</taxon>
        <taxon>Discosea</taxon>
        <taxon>Longamoebia</taxon>
        <taxon>Centramoebida</taxon>
        <taxon>Acanthamoebidae</taxon>
        <taxon>Acanthamoeba</taxon>
    </lineage>
</organism>
<feature type="domain" description="Protein kinase" evidence="15">
    <location>
        <begin position="76"/>
        <end position="356"/>
    </location>
</feature>
<dbReference type="VEuPathDB" id="AmoebaDB:ACA1_068190"/>
<comment type="catalytic activity">
    <reaction evidence="8">
        <text>L-threonyl-[protein] + ATP = O-phospho-L-threonyl-[protein] + ADP + H(+)</text>
        <dbReference type="Rhea" id="RHEA:46608"/>
        <dbReference type="Rhea" id="RHEA-COMP:11060"/>
        <dbReference type="Rhea" id="RHEA-COMP:11605"/>
        <dbReference type="ChEBI" id="CHEBI:15378"/>
        <dbReference type="ChEBI" id="CHEBI:30013"/>
        <dbReference type="ChEBI" id="CHEBI:30616"/>
        <dbReference type="ChEBI" id="CHEBI:61977"/>
        <dbReference type="ChEBI" id="CHEBI:456216"/>
        <dbReference type="EC" id="2.7.11.1"/>
    </reaction>
</comment>
<dbReference type="FunFam" id="3.30.200.20:FF:000034">
    <property type="entry name" value="Kinase suppressor of Ras 1"/>
    <property type="match status" value="1"/>
</dbReference>
<dbReference type="PRINTS" id="PR00109">
    <property type="entry name" value="TYRKINASE"/>
</dbReference>
<keyword evidence="5 11" id="KW-0067">ATP-binding</keyword>
<dbReference type="GO" id="GO:0004713">
    <property type="term" value="F:protein tyrosine kinase activity"/>
    <property type="evidence" value="ECO:0007669"/>
    <property type="project" value="UniProtKB-KW"/>
</dbReference>
<keyword evidence="1" id="KW-0723">Serine/threonine-protein kinase</keyword>
<evidence type="ECO:0000256" key="1">
    <source>
        <dbReference type="ARBA" id="ARBA00022527"/>
    </source>
</evidence>
<proteinExistence type="predicted"/>
<feature type="coiled-coil region" evidence="12">
    <location>
        <begin position="431"/>
        <end position="458"/>
    </location>
</feature>
<feature type="domain" description="SH2" evidence="14">
    <location>
        <begin position="850"/>
        <end position="978"/>
    </location>
</feature>
<dbReference type="CDD" id="cd13999">
    <property type="entry name" value="STKc_MAP3K-like"/>
    <property type="match status" value="1"/>
</dbReference>
<feature type="compositionally biased region" description="Acidic residues" evidence="13">
    <location>
        <begin position="362"/>
        <end position="372"/>
    </location>
</feature>
<evidence type="ECO:0000256" key="5">
    <source>
        <dbReference type="ARBA" id="ARBA00022840"/>
    </source>
</evidence>
<evidence type="ECO:0000259" key="15">
    <source>
        <dbReference type="PROSITE" id="PS50011"/>
    </source>
</evidence>
<keyword evidence="12" id="KW-0175">Coiled coil</keyword>
<evidence type="ECO:0000256" key="8">
    <source>
        <dbReference type="ARBA" id="ARBA00047899"/>
    </source>
</evidence>
<sequence length="1002" mass="114598">MEDREGNNHGGSSDSEQEEVVAEPTSIGTLKKEKEVRAGGHDDGSSSESEVEERRSVVSKSEFSLDDSWWIDYDELELEDKVSESATATVYHGEYRGQEVAVKIFNPEMINREKLVKEFQMISSIRSPHVVVFYGLCLEPHIAVVMEKCGYGSLDEVLANHTDRQFDWNRFFSLAEGLIGGLNTFHNNKPQILHREIRPQNLLINSDWKLKYADFGRARYNERGDEALKTQTLDSGIENVAYTAPEVYMEGSYSTKSDIYSVGFVIWELALRIVKGDHEPPYQDLVKQGLNSFQILRKTCMTGLRPDIPDKMPAAIKELITTCWSDNPDQRLSAKDLWKKVVDLRKDFRKAPNNWFVAKADQEEEDDEDENSSELVSPRGSMGGHRNLARSGDSDESPIVLDVSSPRRTPRGGYGSLKKGQWQASEKETEAKFLSEVEKRVEERLKQQEEAMRSELMQQFKRTSVMTDKEKVLAEIDPKQVVKHFSVGKGAFGEVFKGLLHGKEVAIKQLYVKDKLNDELLNEFRTEVQIMITLRHPNICLMMGACTQPENLMIIMEYMHNGSVDGLIHGKKKNFLSLEQRVHMARDCALGMNWLHQMNPPFLHLDLKPANLLVDKNWNVKVADFGLSKIQSGKDDDGMAGGSPFYMAPEVLLGRGCDAKADVYSFGILLWEMYTREKPWHDMFEDEDELIAAVCDEEERPKIPADCPPALRDLIESCWHPDPEKRPTFQAMLEKMMFEKVLIEHTLHEATGRDFWIKYFLTQTKVEWIEFWTCMISYLKVPHHQILPDLDPKLAAFKKLLSDEYSEDEAKERLVNPIVTRENFAKFLRYFGPFNYAMLERFHDLTTKPWWHGDISKKKAESYLAKAKKTGRWLVRYSTFPGDFIVSVVTIKKKQITFQHFIISNIEAPDGKLVLLLPPKDYKKELNLSLPEDRKELLALGTLPTFGSIAEAIKAKRKELGIKNTTKFVERTKTNAPVVMPALTKVKLNGKGSGVFQRGGKK</sequence>
<evidence type="ECO:0000256" key="9">
    <source>
        <dbReference type="ARBA" id="ARBA00048679"/>
    </source>
</evidence>
<name>L8HDH5_ACACF</name>
<keyword evidence="3 11" id="KW-0547">Nucleotide-binding</keyword>
<evidence type="ECO:0000256" key="10">
    <source>
        <dbReference type="PROSITE-ProRule" id="PRU00191"/>
    </source>
</evidence>
<dbReference type="Gene3D" id="3.30.505.10">
    <property type="entry name" value="SH2 domain"/>
    <property type="match status" value="1"/>
</dbReference>
<keyword evidence="17" id="KW-1185">Reference proteome</keyword>
<gene>
    <name evidence="16" type="ORF">ACA1_068190</name>
</gene>
<keyword evidence="2" id="KW-0808">Transferase</keyword>
<feature type="domain" description="Protein kinase" evidence="15">
    <location>
        <begin position="481"/>
        <end position="738"/>
    </location>
</feature>
<dbReference type="AlphaFoldDB" id="L8HDH5"/>
<dbReference type="STRING" id="1257118.L8HDH5"/>
<dbReference type="InterPro" id="IPR051681">
    <property type="entry name" value="Ser/Thr_Kinases-Pseudokinases"/>
</dbReference>
<evidence type="ECO:0000256" key="3">
    <source>
        <dbReference type="ARBA" id="ARBA00022741"/>
    </source>
</evidence>
<dbReference type="InterPro" id="IPR000719">
    <property type="entry name" value="Prot_kinase_dom"/>
</dbReference>
<comment type="function">
    <text evidence="7">Required for proper chemotaxis and phagocytosis; proper spatiotemporal control of F-actin levels in chemotaxing cells. Negative regulator of the PI3K (phosphatidylinositol 3 kinase) pathway. Predominantly phosphorylates serines and threonines and tyrosines at a lower level.</text>
</comment>
<dbReference type="PROSITE" id="PS00107">
    <property type="entry name" value="PROTEIN_KINASE_ATP"/>
    <property type="match status" value="1"/>
</dbReference>
<feature type="region of interest" description="Disordered" evidence="13">
    <location>
        <begin position="1"/>
        <end position="57"/>
    </location>
</feature>
<accession>L8HDH5</accession>
<dbReference type="OrthoDB" id="25429at2759"/>
<keyword evidence="6" id="KW-0829">Tyrosine-protein kinase</keyword>
<evidence type="ECO:0000256" key="13">
    <source>
        <dbReference type="SAM" id="MobiDB-lite"/>
    </source>
</evidence>
<dbReference type="InterPro" id="IPR017441">
    <property type="entry name" value="Protein_kinase_ATP_BS"/>
</dbReference>
<dbReference type="PANTHER" id="PTHR44329:SF298">
    <property type="entry name" value="MIXED LINEAGE KINASE DOMAIN-LIKE PROTEIN"/>
    <property type="match status" value="1"/>
</dbReference>
<dbReference type="SUPFAM" id="SSF55550">
    <property type="entry name" value="SH2 domain"/>
    <property type="match status" value="1"/>
</dbReference>
<keyword evidence="4 16" id="KW-0418">Kinase</keyword>
<evidence type="ECO:0000256" key="11">
    <source>
        <dbReference type="PROSITE-ProRule" id="PRU10141"/>
    </source>
</evidence>
<dbReference type="Proteomes" id="UP000011083">
    <property type="component" value="Unassembled WGS sequence"/>
</dbReference>
<evidence type="ECO:0000256" key="2">
    <source>
        <dbReference type="ARBA" id="ARBA00022679"/>
    </source>
</evidence>
<reference evidence="16 17" key="1">
    <citation type="journal article" date="2013" name="Genome Biol.">
        <title>Genome of Acanthamoeba castellanii highlights extensive lateral gene transfer and early evolution of tyrosine kinase signaling.</title>
        <authorList>
            <person name="Clarke M."/>
            <person name="Lohan A.J."/>
            <person name="Liu B."/>
            <person name="Lagkouvardos I."/>
            <person name="Roy S."/>
            <person name="Zafar N."/>
            <person name="Bertelli C."/>
            <person name="Schilde C."/>
            <person name="Kianianmomeni A."/>
            <person name="Burglin T.R."/>
            <person name="Frech C."/>
            <person name="Turcotte B."/>
            <person name="Kopec K.O."/>
            <person name="Synnott J.M."/>
            <person name="Choo C."/>
            <person name="Paponov I."/>
            <person name="Finkler A."/>
            <person name="Soon Heng Tan C."/>
            <person name="Hutchins A.P."/>
            <person name="Weinmeier T."/>
            <person name="Rattei T."/>
            <person name="Chu J.S."/>
            <person name="Gimenez G."/>
            <person name="Irimia M."/>
            <person name="Rigden D.J."/>
            <person name="Fitzpatrick D.A."/>
            <person name="Lorenzo-Morales J."/>
            <person name="Bateman A."/>
            <person name="Chiu C.H."/>
            <person name="Tang P."/>
            <person name="Hegemann P."/>
            <person name="Fromm H."/>
            <person name="Raoult D."/>
            <person name="Greub G."/>
            <person name="Miranda-Saavedra D."/>
            <person name="Chen N."/>
            <person name="Nash P."/>
            <person name="Ginger M.L."/>
            <person name="Horn M."/>
            <person name="Schaap P."/>
            <person name="Caler L."/>
            <person name="Loftus B."/>
        </authorList>
    </citation>
    <scope>NUCLEOTIDE SEQUENCE [LARGE SCALE GENOMIC DNA]</scope>
    <source>
        <strain evidence="16 17">Neff</strain>
    </source>
</reference>
<dbReference type="RefSeq" id="XP_004352763.1">
    <property type="nucleotide sequence ID" value="XM_004352711.1"/>
</dbReference>
<dbReference type="Pfam" id="PF00017">
    <property type="entry name" value="SH2"/>
    <property type="match status" value="1"/>
</dbReference>
<dbReference type="Pfam" id="PF07714">
    <property type="entry name" value="PK_Tyr_Ser-Thr"/>
    <property type="match status" value="2"/>
</dbReference>
<dbReference type="InterPro" id="IPR008271">
    <property type="entry name" value="Ser/Thr_kinase_AS"/>
</dbReference>
<feature type="binding site" evidence="11">
    <location>
        <position position="508"/>
    </location>
    <ligand>
        <name>ATP</name>
        <dbReference type="ChEBI" id="CHEBI:30616"/>
    </ligand>
</feature>
<feature type="compositionally biased region" description="Basic and acidic residues" evidence="13">
    <location>
        <begin position="30"/>
        <end position="44"/>
    </location>
</feature>
<dbReference type="InterPro" id="IPR036860">
    <property type="entry name" value="SH2_dom_sf"/>
</dbReference>
<evidence type="ECO:0000256" key="4">
    <source>
        <dbReference type="ARBA" id="ARBA00022777"/>
    </source>
</evidence>
<dbReference type="PROSITE" id="PS50011">
    <property type="entry name" value="PROTEIN_KINASE_DOM"/>
    <property type="match status" value="2"/>
</dbReference>
<evidence type="ECO:0000256" key="6">
    <source>
        <dbReference type="ARBA" id="ARBA00023137"/>
    </source>
</evidence>
<comment type="catalytic activity">
    <reaction evidence="9">
        <text>L-seryl-[protein] + ATP = O-phospho-L-seryl-[protein] + ADP + H(+)</text>
        <dbReference type="Rhea" id="RHEA:17989"/>
        <dbReference type="Rhea" id="RHEA-COMP:9863"/>
        <dbReference type="Rhea" id="RHEA-COMP:11604"/>
        <dbReference type="ChEBI" id="CHEBI:15378"/>
        <dbReference type="ChEBI" id="CHEBI:29999"/>
        <dbReference type="ChEBI" id="CHEBI:30616"/>
        <dbReference type="ChEBI" id="CHEBI:83421"/>
        <dbReference type="ChEBI" id="CHEBI:456216"/>
        <dbReference type="EC" id="2.7.11.1"/>
    </reaction>
</comment>
<evidence type="ECO:0000313" key="16">
    <source>
        <dbReference type="EMBL" id="ELR23235.1"/>
    </source>
</evidence>
<dbReference type="PROSITE" id="PS50001">
    <property type="entry name" value="SH2"/>
    <property type="match status" value="1"/>
</dbReference>
<dbReference type="SMART" id="SM00252">
    <property type="entry name" value="SH2"/>
    <property type="match status" value="1"/>
</dbReference>
<evidence type="ECO:0000259" key="14">
    <source>
        <dbReference type="PROSITE" id="PS50001"/>
    </source>
</evidence>
<dbReference type="EMBL" id="KB007857">
    <property type="protein sequence ID" value="ELR23235.1"/>
    <property type="molecule type" value="Genomic_DNA"/>
</dbReference>
<dbReference type="CDD" id="cd00173">
    <property type="entry name" value="SH2"/>
    <property type="match status" value="1"/>
</dbReference>
<dbReference type="KEGG" id="acan:ACA1_068190"/>
<dbReference type="GO" id="GO:0004674">
    <property type="term" value="F:protein serine/threonine kinase activity"/>
    <property type="evidence" value="ECO:0007669"/>
    <property type="project" value="UniProtKB-KW"/>
</dbReference>
<feature type="region of interest" description="Disordered" evidence="13">
    <location>
        <begin position="359"/>
        <end position="421"/>
    </location>
</feature>
<dbReference type="InterPro" id="IPR000980">
    <property type="entry name" value="SH2"/>
</dbReference>
<dbReference type="SUPFAM" id="SSF56112">
    <property type="entry name" value="Protein kinase-like (PK-like)"/>
    <property type="match status" value="2"/>
</dbReference>
<dbReference type="Gene3D" id="3.30.200.20">
    <property type="entry name" value="Phosphorylase Kinase, domain 1"/>
    <property type="match status" value="2"/>
</dbReference>
<protein>
    <submittedName>
        <fullName evidence="16">Dual specificity protein kinase</fullName>
    </submittedName>
</protein>
<dbReference type="GO" id="GO:0005524">
    <property type="term" value="F:ATP binding"/>
    <property type="evidence" value="ECO:0007669"/>
    <property type="project" value="UniProtKB-UniRule"/>
</dbReference>
<dbReference type="GeneID" id="14924208"/>
<dbReference type="SMART" id="SM00220">
    <property type="entry name" value="S_TKc"/>
    <property type="match status" value="2"/>
</dbReference>
<dbReference type="Gene3D" id="1.10.510.10">
    <property type="entry name" value="Transferase(Phosphotransferase) domain 1"/>
    <property type="match status" value="2"/>
</dbReference>
<dbReference type="InterPro" id="IPR011009">
    <property type="entry name" value="Kinase-like_dom_sf"/>
</dbReference>
<dbReference type="PANTHER" id="PTHR44329">
    <property type="entry name" value="SERINE/THREONINE-PROTEIN KINASE TNNI3K-RELATED"/>
    <property type="match status" value="1"/>
</dbReference>